<feature type="signal peptide" evidence="6">
    <location>
        <begin position="1"/>
        <end position="27"/>
    </location>
</feature>
<protein>
    <submittedName>
        <fullName evidence="8">ABC transporter substrate-binding protein</fullName>
    </submittedName>
</protein>
<evidence type="ECO:0000256" key="1">
    <source>
        <dbReference type="ARBA" id="ARBA00010333"/>
    </source>
</evidence>
<dbReference type="AlphaFoldDB" id="A0A066TN83"/>
<dbReference type="InterPro" id="IPR001638">
    <property type="entry name" value="Solute-binding_3/MltF_N"/>
</dbReference>
<keyword evidence="2" id="KW-0813">Transport</keyword>
<sequence>MNRRGNTVRAGVLAVVALLAASCGSPGKPVDPAPVSNAAWPQPAHVGGPDATAGGASDTSCNPLASLSPTSTTVPDNSTMSDIRKRGKLIAGVDQTTYLFGFRNPTSGNLEGFDIDMVNAVAKAIFGSADGHVQFRAIPSSQREDVLKKHQVDIVVRTYSITCARKKDVEFSSVYYVAGQKILVPKESKAQKLADLSGKRVCATKKSTSLAKIATDPAKPVPISVDNWSDCLVMVQQGQVDAVSTDDTILAGMAAQDSTLEVRGEPLTQENYGIGVPKDHEDMVRYVNAVLDQIRGNGVWQDSYRRWVEARLGPASPPSPQYQQ</sequence>
<dbReference type="SMART" id="SM00062">
    <property type="entry name" value="PBPb"/>
    <property type="match status" value="1"/>
</dbReference>
<comment type="caution">
    <text evidence="8">The sequence shown here is derived from an EMBL/GenBank/DDBJ whole genome shotgun (WGS) entry which is preliminary data.</text>
</comment>
<dbReference type="Pfam" id="PF00497">
    <property type="entry name" value="SBP_bac_3"/>
    <property type="match status" value="1"/>
</dbReference>
<evidence type="ECO:0000259" key="7">
    <source>
        <dbReference type="SMART" id="SM00062"/>
    </source>
</evidence>
<evidence type="ECO:0000256" key="3">
    <source>
        <dbReference type="ARBA" id="ARBA00022729"/>
    </source>
</evidence>
<keyword evidence="9" id="KW-1185">Reference proteome</keyword>
<feature type="domain" description="Solute-binding protein family 3/N-terminal" evidence="7">
    <location>
        <begin position="88"/>
        <end position="311"/>
    </location>
</feature>
<dbReference type="GO" id="GO:0006865">
    <property type="term" value="P:amino acid transport"/>
    <property type="evidence" value="ECO:0007669"/>
    <property type="project" value="TreeGrafter"/>
</dbReference>
<evidence type="ECO:0000256" key="4">
    <source>
        <dbReference type="RuleBase" id="RU003744"/>
    </source>
</evidence>
<dbReference type="STRING" id="287986.DV20_39355"/>
<dbReference type="SUPFAM" id="SSF53850">
    <property type="entry name" value="Periplasmic binding protein-like II"/>
    <property type="match status" value="1"/>
</dbReference>
<reference evidence="8 9" key="1">
    <citation type="submission" date="2014-05" db="EMBL/GenBank/DDBJ databases">
        <title>Draft genome sequence of Amycolatopsis rifamycinica DSM 46095.</title>
        <authorList>
            <person name="Lal R."/>
            <person name="Saxena A."/>
            <person name="Kumari R."/>
            <person name="Mukherjee U."/>
            <person name="Singh P."/>
            <person name="Sangwan N."/>
            <person name="Mahato N.K."/>
        </authorList>
    </citation>
    <scope>NUCLEOTIDE SEQUENCE [LARGE SCALE GENOMIC DNA]</scope>
    <source>
        <strain evidence="8 9">DSM 46095</strain>
    </source>
</reference>
<feature type="compositionally biased region" description="Polar residues" evidence="5">
    <location>
        <begin position="57"/>
        <end position="80"/>
    </location>
</feature>
<dbReference type="PANTHER" id="PTHR30085">
    <property type="entry name" value="AMINO ACID ABC TRANSPORTER PERMEASE"/>
    <property type="match status" value="1"/>
</dbReference>
<feature type="region of interest" description="Disordered" evidence="5">
    <location>
        <begin position="27"/>
        <end position="80"/>
    </location>
</feature>
<dbReference type="PROSITE" id="PS01039">
    <property type="entry name" value="SBP_BACTERIAL_3"/>
    <property type="match status" value="1"/>
</dbReference>
<dbReference type="EMBL" id="JMQI01000079">
    <property type="protein sequence ID" value="KDN16581.1"/>
    <property type="molecule type" value="Genomic_DNA"/>
</dbReference>
<dbReference type="Gene3D" id="3.40.190.10">
    <property type="entry name" value="Periplasmic binding protein-like II"/>
    <property type="match status" value="2"/>
</dbReference>
<comment type="similarity">
    <text evidence="1 4">Belongs to the bacterial solute-binding protein 3 family.</text>
</comment>
<name>A0A066TN83_9PSEU</name>
<proteinExistence type="inferred from homology"/>
<dbReference type="PROSITE" id="PS51257">
    <property type="entry name" value="PROKAR_LIPOPROTEIN"/>
    <property type="match status" value="1"/>
</dbReference>
<evidence type="ECO:0000256" key="5">
    <source>
        <dbReference type="SAM" id="MobiDB-lite"/>
    </source>
</evidence>
<dbReference type="Proteomes" id="UP000027345">
    <property type="component" value="Unassembled WGS sequence"/>
</dbReference>
<evidence type="ECO:0000313" key="9">
    <source>
        <dbReference type="Proteomes" id="UP000027345"/>
    </source>
</evidence>
<dbReference type="eggNOG" id="COG0834">
    <property type="taxonomic scope" value="Bacteria"/>
</dbReference>
<accession>A0A066TN83</accession>
<keyword evidence="3 6" id="KW-0732">Signal</keyword>
<evidence type="ECO:0000256" key="6">
    <source>
        <dbReference type="SAM" id="SignalP"/>
    </source>
</evidence>
<dbReference type="InterPro" id="IPR018313">
    <property type="entry name" value="SBP_3_CS"/>
</dbReference>
<dbReference type="InterPro" id="IPR051455">
    <property type="entry name" value="Bact_solute-bind_prot3"/>
</dbReference>
<dbReference type="GO" id="GO:0005576">
    <property type="term" value="C:extracellular region"/>
    <property type="evidence" value="ECO:0007669"/>
    <property type="project" value="TreeGrafter"/>
</dbReference>
<evidence type="ECO:0000256" key="2">
    <source>
        <dbReference type="ARBA" id="ARBA00022448"/>
    </source>
</evidence>
<dbReference type="CDD" id="cd13690">
    <property type="entry name" value="PBP2_GluB"/>
    <property type="match status" value="1"/>
</dbReference>
<dbReference type="PANTHER" id="PTHR30085:SF6">
    <property type="entry name" value="ABC TRANSPORTER GLUTAMINE-BINDING PROTEIN GLNH"/>
    <property type="match status" value="1"/>
</dbReference>
<dbReference type="GO" id="GO:0030288">
    <property type="term" value="C:outer membrane-bounded periplasmic space"/>
    <property type="evidence" value="ECO:0007669"/>
    <property type="project" value="TreeGrafter"/>
</dbReference>
<feature type="chain" id="PRO_5039079205" evidence="6">
    <location>
        <begin position="28"/>
        <end position="324"/>
    </location>
</feature>
<evidence type="ECO:0000313" key="8">
    <source>
        <dbReference type="EMBL" id="KDN16581.1"/>
    </source>
</evidence>
<organism evidence="8 9">
    <name type="scientific">Amycolatopsis rifamycinica</name>
    <dbReference type="NCBI Taxonomy" id="287986"/>
    <lineage>
        <taxon>Bacteria</taxon>
        <taxon>Bacillati</taxon>
        <taxon>Actinomycetota</taxon>
        <taxon>Actinomycetes</taxon>
        <taxon>Pseudonocardiales</taxon>
        <taxon>Pseudonocardiaceae</taxon>
        <taxon>Amycolatopsis</taxon>
    </lineage>
</organism>
<gene>
    <name evidence="8" type="ORF">DV20_39355</name>
</gene>